<organism evidence="9">
    <name type="scientific">marine sediment metagenome</name>
    <dbReference type="NCBI Taxonomy" id="412755"/>
    <lineage>
        <taxon>unclassified sequences</taxon>
        <taxon>metagenomes</taxon>
        <taxon>ecological metagenomes</taxon>
    </lineage>
</organism>
<dbReference type="EMBL" id="LAZR01063671">
    <property type="protein sequence ID" value="KKK59043.1"/>
    <property type="molecule type" value="Genomic_DNA"/>
</dbReference>
<dbReference type="SUPFAM" id="SSF54675">
    <property type="entry name" value="Nicotinate/Quinolinate PRTase N-terminal domain-like"/>
    <property type="match status" value="1"/>
</dbReference>
<dbReference type="PANTHER" id="PTHR11098:SF1">
    <property type="entry name" value="NICOTINATE PHOSPHORIBOSYLTRANSFERASE"/>
    <property type="match status" value="1"/>
</dbReference>
<reference evidence="9" key="1">
    <citation type="journal article" date="2015" name="Nature">
        <title>Complex archaea that bridge the gap between prokaryotes and eukaryotes.</title>
        <authorList>
            <person name="Spang A."/>
            <person name="Saw J.H."/>
            <person name="Jorgensen S.L."/>
            <person name="Zaremba-Niedzwiedzka K."/>
            <person name="Martijn J."/>
            <person name="Lind A.E."/>
            <person name="van Eijk R."/>
            <person name="Schleper C."/>
            <person name="Guy L."/>
            <person name="Ettema T.J."/>
        </authorList>
    </citation>
    <scope>NUCLEOTIDE SEQUENCE</scope>
</reference>
<dbReference type="AlphaFoldDB" id="A0A0F8WQW6"/>
<proteinExistence type="inferred from homology"/>
<evidence type="ECO:0000259" key="8">
    <source>
        <dbReference type="Pfam" id="PF17767"/>
    </source>
</evidence>
<dbReference type="InterPro" id="IPR036068">
    <property type="entry name" value="Nicotinate_pribotase-like_C"/>
</dbReference>
<evidence type="ECO:0000256" key="2">
    <source>
        <dbReference type="ARBA" id="ARBA00010897"/>
    </source>
</evidence>
<dbReference type="SUPFAM" id="SSF51690">
    <property type="entry name" value="Nicotinate/Quinolinate PRTase C-terminal domain-like"/>
    <property type="match status" value="1"/>
</dbReference>
<protein>
    <recommendedName>
        <fullName evidence="3">nicotinate phosphoribosyltransferase</fullName>
        <ecNumber evidence="3">6.3.4.21</ecNumber>
    </recommendedName>
</protein>
<evidence type="ECO:0000256" key="5">
    <source>
        <dbReference type="ARBA" id="ARBA00022598"/>
    </source>
</evidence>
<comment type="pathway">
    <text evidence="1">Cofactor biosynthesis; NAD(+) biosynthesis; nicotinate D-ribonucleotide from nicotinate: step 1/1.</text>
</comment>
<evidence type="ECO:0000256" key="6">
    <source>
        <dbReference type="ARBA" id="ARBA00022642"/>
    </source>
</evidence>
<dbReference type="InterPro" id="IPR041525">
    <property type="entry name" value="N/Namide_PRibTrfase"/>
</dbReference>
<evidence type="ECO:0000256" key="1">
    <source>
        <dbReference type="ARBA" id="ARBA00004952"/>
    </source>
</evidence>
<feature type="domain" description="Nicotinate phosphoribosyltransferase N-terminal" evidence="8">
    <location>
        <begin position="7"/>
        <end position="127"/>
    </location>
</feature>
<dbReference type="GO" id="GO:0034355">
    <property type="term" value="P:NAD+ biosynthetic process via the salvage pathway"/>
    <property type="evidence" value="ECO:0007669"/>
    <property type="project" value="TreeGrafter"/>
</dbReference>
<dbReference type="GO" id="GO:0004516">
    <property type="term" value="F:nicotinate phosphoribosyltransferase activity"/>
    <property type="evidence" value="ECO:0007669"/>
    <property type="project" value="UniProtKB-EC"/>
</dbReference>
<evidence type="ECO:0000313" key="9">
    <source>
        <dbReference type="EMBL" id="KKK59043.1"/>
    </source>
</evidence>
<evidence type="ECO:0000256" key="4">
    <source>
        <dbReference type="ARBA" id="ARBA00022553"/>
    </source>
</evidence>
<dbReference type="GO" id="GO:0005829">
    <property type="term" value="C:cytosol"/>
    <property type="evidence" value="ECO:0007669"/>
    <property type="project" value="TreeGrafter"/>
</dbReference>
<dbReference type="Pfam" id="PF17767">
    <property type="entry name" value="NAPRTase_N"/>
    <property type="match status" value="1"/>
</dbReference>
<feature type="domain" description="Nicotinate/nicotinamide phosphoribosyltransferase" evidence="7">
    <location>
        <begin position="159"/>
        <end position="218"/>
    </location>
</feature>
<dbReference type="PANTHER" id="PTHR11098">
    <property type="entry name" value="NICOTINATE PHOSPHORIBOSYLTRANSFERASE"/>
    <property type="match status" value="1"/>
</dbReference>
<accession>A0A0F8WQW6</accession>
<feature type="non-terminal residue" evidence="9">
    <location>
        <position position="218"/>
    </location>
</feature>
<gene>
    <name evidence="9" type="ORF">LCGC14_3038330</name>
</gene>
<evidence type="ECO:0000259" key="7">
    <source>
        <dbReference type="Pfam" id="PF04095"/>
    </source>
</evidence>
<comment type="similarity">
    <text evidence="2">Belongs to the NAPRTase family.</text>
</comment>
<comment type="caution">
    <text evidence="9">The sequence shown here is derived from an EMBL/GenBank/DDBJ whole genome shotgun (WGS) entry which is preliminary data.</text>
</comment>
<sequence>MIITSMLDNDQYKFSMQQAVLHQHPSATVEYLFKCRTDNIDFRPYVGDIIKNVNRMCRDLYFTKEDLEYLGDLRFLKPDFIQFLKLFRFDYDYIDIRADDKGTLHIHIQGPWLHTILFEVPVLSIVSEVYSTDMSQDYDLANKRTIAKAELIKDTALMFSEFGGRRRHSVQAHHNALEILKKECPNNLIGTSNVMMAKELGLTPIGTMAHEWLQAHQA</sequence>
<evidence type="ECO:0000256" key="3">
    <source>
        <dbReference type="ARBA" id="ARBA00013236"/>
    </source>
</evidence>
<dbReference type="Gene3D" id="3.20.140.10">
    <property type="entry name" value="nicotinate phosphoribosyltransferase"/>
    <property type="match status" value="1"/>
</dbReference>
<name>A0A0F8WQW6_9ZZZZ</name>
<dbReference type="EC" id="6.3.4.21" evidence="3"/>
<keyword evidence="5" id="KW-0436">Ligase</keyword>
<dbReference type="InterPro" id="IPR040727">
    <property type="entry name" value="NAPRTase_N"/>
</dbReference>
<dbReference type="InterPro" id="IPR007229">
    <property type="entry name" value="Nic_PRibTrfase-Fam"/>
</dbReference>
<dbReference type="Pfam" id="PF04095">
    <property type="entry name" value="NAPRTase"/>
    <property type="match status" value="1"/>
</dbReference>
<keyword evidence="4" id="KW-0597">Phosphoprotein</keyword>
<keyword evidence="6" id="KW-0662">Pyridine nucleotide biosynthesis</keyword>
<dbReference type="UniPathway" id="UPA00253">
    <property type="reaction ID" value="UER00457"/>
</dbReference>